<organism evidence="3 4">
    <name type="scientific">Gryllotalpicola reticulitermitis</name>
    <dbReference type="NCBI Taxonomy" id="1184153"/>
    <lineage>
        <taxon>Bacteria</taxon>
        <taxon>Bacillati</taxon>
        <taxon>Actinomycetota</taxon>
        <taxon>Actinomycetes</taxon>
        <taxon>Micrococcales</taxon>
        <taxon>Microbacteriaceae</taxon>
        <taxon>Gryllotalpicola</taxon>
    </lineage>
</organism>
<accession>A0ABV8QD65</accession>
<feature type="transmembrane region" description="Helical" evidence="1">
    <location>
        <begin position="145"/>
        <end position="163"/>
    </location>
</feature>
<keyword evidence="1" id="KW-0812">Transmembrane</keyword>
<proteinExistence type="predicted"/>
<keyword evidence="4" id="KW-1185">Reference proteome</keyword>
<evidence type="ECO:0000256" key="1">
    <source>
        <dbReference type="SAM" id="Phobius"/>
    </source>
</evidence>
<dbReference type="Pfam" id="PF10708">
    <property type="entry name" value="DUF2510"/>
    <property type="match status" value="1"/>
</dbReference>
<dbReference type="Proteomes" id="UP001595900">
    <property type="component" value="Unassembled WGS sequence"/>
</dbReference>
<comment type="caution">
    <text evidence="3">The sequence shown here is derived from an EMBL/GenBank/DDBJ whole genome shotgun (WGS) entry which is preliminary data.</text>
</comment>
<evidence type="ECO:0000313" key="3">
    <source>
        <dbReference type="EMBL" id="MFC4245273.1"/>
    </source>
</evidence>
<keyword evidence="1" id="KW-0472">Membrane</keyword>
<dbReference type="InterPro" id="IPR018929">
    <property type="entry name" value="DUF2510"/>
</dbReference>
<dbReference type="RefSeq" id="WP_390232312.1">
    <property type="nucleotide sequence ID" value="NZ_JBHSCN010000023.1"/>
</dbReference>
<feature type="domain" description="DUF2510" evidence="2">
    <location>
        <begin position="6"/>
        <end position="35"/>
    </location>
</feature>
<keyword evidence="1" id="KW-1133">Transmembrane helix</keyword>
<feature type="transmembrane region" description="Helical" evidence="1">
    <location>
        <begin position="175"/>
        <end position="198"/>
    </location>
</feature>
<feature type="transmembrane region" description="Helical" evidence="1">
    <location>
        <begin position="48"/>
        <end position="70"/>
    </location>
</feature>
<evidence type="ECO:0000313" key="4">
    <source>
        <dbReference type="Proteomes" id="UP001595900"/>
    </source>
</evidence>
<dbReference type="EMBL" id="JBHSCN010000023">
    <property type="protein sequence ID" value="MFC4245273.1"/>
    <property type="molecule type" value="Genomic_DNA"/>
</dbReference>
<protein>
    <submittedName>
        <fullName evidence="3">DUF2510 domain-containing protein</fullName>
    </submittedName>
</protein>
<gene>
    <name evidence="3" type="ORF">ACFOYW_18030</name>
</gene>
<sequence length="211" mass="23533">MSNVPPGWYPDPWQQAAQRFWDGNEWTHRVSGGGPRAERPRLAEGAPIYGPFVWIIALLPLLSGILVWFVHIDLAPLTAYVREVQSAQALGLPAPQPHFNTYTLFGPGYTVTSLLGLLSYVAAIVLAYFDQRRLERVGVVRPFQWAWAFLTPIVYVIGRSVIVRRVAAPRGLTPLWVMIGSYVVALISSMVWVIQFVAQLSSQLSQLTPHA</sequence>
<name>A0ABV8QD65_9MICO</name>
<feature type="transmembrane region" description="Helical" evidence="1">
    <location>
        <begin position="109"/>
        <end position="129"/>
    </location>
</feature>
<evidence type="ECO:0000259" key="2">
    <source>
        <dbReference type="Pfam" id="PF10708"/>
    </source>
</evidence>
<reference evidence="4" key="1">
    <citation type="journal article" date="2019" name="Int. J. Syst. Evol. Microbiol.">
        <title>The Global Catalogue of Microorganisms (GCM) 10K type strain sequencing project: providing services to taxonomists for standard genome sequencing and annotation.</title>
        <authorList>
            <consortium name="The Broad Institute Genomics Platform"/>
            <consortium name="The Broad Institute Genome Sequencing Center for Infectious Disease"/>
            <person name="Wu L."/>
            <person name="Ma J."/>
        </authorList>
    </citation>
    <scope>NUCLEOTIDE SEQUENCE [LARGE SCALE GENOMIC DNA]</scope>
    <source>
        <strain evidence="4">CGMCC 1.10363</strain>
    </source>
</reference>